<keyword evidence="2" id="KW-1185">Reference proteome</keyword>
<gene>
    <name evidence="1" type="ORF">E3O06_11805</name>
</gene>
<dbReference type="EMBL" id="SOEY01000026">
    <property type="protein sequence ID" value="TFB71523.1"/>
    <property type="molecule type" value="Genomic_DNA"/>
</dbReference>
<dbReference type="Proteomes" id="UP000298173">
    <property type="component" value="Unassembled WGS sequence"/>
</dbReference>
<proteinExistence type="predicted"/>
<comment type="caution">
    <text evidence="1">The sequence shown here is derived from an EMBL/GenBank/DDBJ whole genome shotgun (WGS) entry which is preliminary data.</text>
</comment>
<organism evidence="1 2">
    <name type="scientific">Cryobacterium glaciale</name>
    <dbReference type="NCBI Taxonomy" id="1259145"/>
    <lineage>
        <taxon>Bacteria</taxon>
        <taxon>Bacillati</taxon>
        <taxon>Actinomycetota</taxon>
        <taxon>Actinomycetes</taxon>
        <taxon>Micrococcales</taxon>
        <taxon>Microbacteriaceae</taxon>
        <taxon>Cryobacterium</taxon>
    </lineage>
</organism>
<reference evidence="1 2" key="1">
    <citation type="submission" date="2019-03" db="EMBL/GenBank/DDBJ databases">
        <title>Genomics of glacier-inhabiting Cryobacterium strains.</title>
        <authorList>
            <person name="Liu Q."/>
            <person name="Xin Y.-H."/>
        </authorList>
    </citation>
    <scope>NUCLEOTIDE SEQUENCE [LARGE SCALE GENOMIC DNA]</scope>
    <source>
        <strain evidence="1 2">HLT2-23</strain>
    </source>
</reference>
<dbReference type="OrthoDB" id="4524286at2"/>
<evidence type="ECO:0000313" key="2">
    <source>
        <dbReference type="Proteomes" id="UP000298173"/>
    </source>
</evidence>
<evidence type="ECO:0000313" key="1">
    <source>
        <dbReference type="EMBL" id="TFB71523.1"/>
    </source>
</evidence>
<dbReference type="AlphaFoldDB" id="A0A4R8UVY8"/>
<sequence>MPANEICWLSLPVIWATQLTGVWDDLELSPSLAATSIRVIGPFTAELRRAEAHFVDIVNLLPRVIAARGFEDAPDIAAVLRARVAGFVLRDTGASGSRRAPRLVAGLIPRAIGPMDVSMRAALVERAGLIESRASE</sequence>
<dbReference type="RefSeq" id="WP_134503590.1">
    <property type="nucleotide sequence ID" value="NZ_SOEY01000026.1"/>
</dbReference>
<protein>
    <submittedName>
        <fullName evidence="1">Uncharacterized protein</fullName>
    </submittedName>
</protein>
<accession>A0A4R8UVY8</accession>
<name>A0A4R8UVY8_9MICO</name>